<gene>
    <name evidence="1" type="primary">tatA</name>
    <name evidence="1" type="ORF">g.20131</name>
</gene>
<organism evidence="1">
    <name type="scientific">Zeugodacus cucurbitae</name>
    <name type="common">Melon fruit fly</name>
    <name type="synonym">Bactrocera cucurbitae</name>
    <dbReference type="NCBI Taxonomy" id="28588"/>
    <lineage>
        <taxon>Eukaryota</taxon>
        <taxon>Metazoa</taxon>
        <taxon>Ecdysozoa</taxon>
        <taxon>Arthropoda</taxon>
        <taxon>Hexapoda</taxon>
        <taxon>Insecta</taxon>
        <taxon>Pterygota</taxon>
        <taxon>Neoptera</taxon>
        <taxon>Endopterygota</taxon>
        <taxon>Diptera</taxon>
        <taxon>Brachycera</taxon>
        <taxon>Muscomorpha</taxon>
        <taxon>Tephritoidea</taxon>
        <taxon>Tephritidae</taxon>
        <taxon>Zeugodacus</taxon>
        <taxon>Zeugodacus</taxon>
    </lineage>
</organism>
<proteinExistence type="predicted"/>
<keyword evidence="1" id="KW-0032">Aminotransferase</keyword>
<keyword evidence="1" id="KW-0808">Transferase</keyword>
<protein>
    <submittedName>
        <fullName evidence="1">Tyrosine aminotransferase</fullName>
    </submittedName>
</protein>
<evidence type="ECO:0000313" key="1">
    <source>
        <dbReference type="EMBL" id="JAD00061.1"/>
    </source>
</evidence>
<dbReference type="Pfam" id="PF16062">
    <property type="entry name" value="MavL-like"/>
    <property type="match status" value="1"/>
</dbReference>
<dbReference type="EMBL" id="GBXI01014231">
    <property type="protein sequence ID" value="JAD00061.1"/>
    <property type="molecule type" value="Transcribed_RNA"/>
</dbReference>
<name>A0A0A1WMZ7_ZEUCU</name>
<sequence>MLQYLKNIFTPTSRTSEKNSEMEQVWPKLDASLLFTNFGKELLRKCADVPKPDGTAISIEDFMKTSAKFPIKFGTDTCRVMSQPAERYAEITKQIATVYPVIHERVLSLYLGFLEHKTKYGTAIERALYDGMTLTALVQRLLAKRCVAFVGPLDNCLLVSGETGLCKFYDVGTHKEKAPFLLKDVLSYDEMKLSAFLSVSSYTEFLNDGKRRNAGVIEVDKSKIERVGVIVGIIGARFQARERMDWQDIIVSKEQNTKTHGYGYTTQEAESTTNAAVNYRHLWNSFYEQQDLIYDNVSVRDSTRFYKIPNTMYIFDNLMMKKRNAITFDTLLLEANARGAAAGKQVYLHVVGIGLGAWRAVQHQDEIFLQTFGERLQELLTRLQHIGVVHFSYFNVTSYANLVDGGVLDTQSHPNGGIKIFLSNRNPAQKLAPEFENMLVVESYAWDGNALPGNEFWFGTLATSGDPAAACSTLITELHNPHINTKMVNGENLHVATERFGVLHIADYAKKVLFSSSAI</sequence>
<dbReference type="GO" id="GO:0008483">
    <property type="term" value="F:transaminase activity"/>
    <property type="evidence" value="ECO:0007669"/>
    <property type="project" value="UniProtKB-KW"/>
</dbReference>
<reference evidence="1" key="1">
    <citation type="submission" date="2014-11" db="EMBL/GenBank/DDBJ databases">
        <authorList>
            <person name="Geib S."/>
        </authorList>
    </citation>
    <scope>NUCLEOTIDE SEQUENCE</scope>
</reference>
<accession>A0A0A1WMZ7</accession>
<reference evidence="1" key="2">
    <citation type="journal article" date="2015" name="Gigascience">
        <title>Reconstructing a comprehensive transcriptome assembly of a white-pupal translocated strain of the pest fruit fly Bactrocera cucurbitae.</title>
        <authorList>
            <person name="Sim S.B."/>
            <person name="Calla B."/>
            <person name="Hall B."/>
            <person name="DeRego T."/>
            <person name="Geib S.M."/>
        </authorList>
    </citation>
    <scope>NUCLEOTIDE SEQUENCE</scope>
</reference>
<dbReference type="AlphaFoldDB" id="A0A0A1WMZ7"/>
<dbReference type="InterPro" id="IPR032063">
    <property type="entry name" value="MavL-like"/>
</dbReference>